<dbReference type="Proteomes" id="UP000217790">
    <property type="component" value="Unassembled WGS sequence"/>
</dbReference>
<evidence type="ECO:0000256" key="1">
    <source>
        <dbReference type="ARBA" id="ARBA00022679"/>
    </source>
</evidence>
<reference evidence="3" key="1">
    <citation type="journal article" date="2017" name="Nat. Ecol. Evol.">
        <title>Genome expansion and lineage-specific genetic innovations in the forest pathogenic fungi Armillaria.</title>
        <authorList>
            <person name="Sipos G."/>
            <person name="Prasanna A.N."/>
            <person name="Walter M.C."/>
            <person name="O'Connor E."/>
            <person name="Balint B."/>
            <person name="Krizsan K."/>
            <person name="Kiss B."/>
            <person name="Hess J."/>
            <person name="Varga T."/>
            <person name="Slot J."/>
            <person name="Riley R."/>
            <person name="Boka B."/>
            <person name="Rigling D."/>
            <person name="Barry K."/>
            <person name="Lee J."/>
            <person name="Mihaltcheva S."/>
            <person name="LaButti K."/>
            <person name="Lipzen A."/>
            <person name="Waldron R."/>
            <person name="Moloney N.M."/>
            <person name="Sperisen C."/>
            <person name="Kredics L."/>
            <person name="Vagvoelgyi C."/>
            <person name="Patrignani A."/>
            <person name="Fitzpatrick D."/>
            <person name="Nagy I."/>
            <person name="Doyle S."/>
            <person name="Anderson J.B."/>
            <person name="Grigoriev I.V."/>
            <person name="Gueldener U."/>
            <person name="Muensterkoetter M."/>
            <person name="Nagy L.G."/>
        </authorList>
    </citation>
    <scope>NUCLEOTIDE SEQUENCE [LARGE SCALE GENOMIC DNA]</scope>
    <source>
        <strain evidence="3">Ar21-2</strain>
    </source>
</reference>
<dbReference type="InParanoid" id="A0A2H3DJF7"/>
<keyword evidence="3" id="KW-1185">Reference proteome</keyword>
<name>A0A2H3DJF7_ARMGA</name>
<accession>A0A2H3DJF7</accession>
<dbReference type="GO" id="GO:0016740">
    <property type="term" value="F:transferase activity"/>
    <property type="evidence" value="ECO:0007669"/>
    <property type="project" value="UniProtKB-KW"/>
</dbReference>
<evidence type="ECO:0000313" key="2">
    <source>
        <dbReference type="EMBL" id="PBK95365.1"/>
    </source>
</evidence>
<dbReference type="PANTHER" id="PTHR10982">
    <property type="entry name" value="MALONYL COA-ACYL CARRIER PROTEIN TRANSACYLASE"/>
    <property type="match status" value="1"/>
</dbReference>
<organism evidence="2 3">
    <name type="scientific">Armillaria gallica</name>
    <name type="common">Bulbous honey fungus</name>
    <name type="synonym">Armillaria bulbosa</name>
    <dbReference type="NCBI Taxonomy" id="47427"/>
    <lineage>
        <taxon>Eukaryota</taxon>
        <taxon>Fungi</taxon>
        <taxon>Dikarya</taxon>
        <taxon>Basidiomycota</taxon>
        <taxon>Agaricomycotina</taxon>
        <taxon>Agaricomycetes</taxon>
        <taxon>Agaricomycetidae</taxon>
        <taxon>Agaricales</taxon>
        <taxon>Marasmiineae</taxon>
        <taxon>Physalacriaceae</taxon>
        <taxon>Armillaria</taxon>
    </lineage>
</organism>
<gene>
    <name evidence="2" type="ORF">ARMGADRAFT_1062006</name>
</gene>
<dbReference type="InterPro" id="IPR001227">
    <property type="entry name" value="Ac_transferase_dom_sf"/>
</dbReference>
<dbReference type="OrthoDB" id="4251012at2759"/>
<dbReference type="InterPro" id="IPR050830">
    <property type="entry name" value="Fungal_FAS"/>
</dbReference>
<protein>
    <submittedName>
        <fullName evidence="2">Uncharacterized protein</fullName>
    </submittedName>
</protein>
<dbReference type="EMBL" id="KZ293652">
    <property type="protein sequence ID" value="PBK95365.1"/>
    <property type="molecule type" value="Genomic_DNA"/>
</dbReference>
<dbReference type="Gene3D" id="3.40.366.10">
    <property type="entry name" value="Malonyl-Coenzyme A Acyl Carrier Protein, domain 2"/>
    <property type="match status" value="1"/>
</dbReference>
<dbReference type="AlphaFoldDB" id="A0A2H3DJF7"/>
<keyword evidence="1" id="KW-0808">Transferase</keyword>
<proteinExistence type="predicted"/>
<dbReference type="STRING" id="47427.A0A2H3DJF7"/>
<sequence>MQVMIQQCQAFKRTRAASPMLCVIITAFRMVRRLLSRKSLASNIIVSTEWSPLPPLHPAQPLGERLWSHQEDLPRLDLPKGSMKVMFLALIDHYANIATTRKVPANEVDDETRLSAEITVSTVVPFRDTPLPGLFTVLSSILKRYTRRPSGADQSKVPLSKRKPAFNIRRLFEGETEKVFVEDLAGEELWTVENIKVLVSITSRIVLCDQIFTAPIHWTKAVDFPETATQATDFGLSGISGIGSLTARDLDGCGVRVVVGGDSAKGDTEL</sequence>
<evidence type="ECO:0000313" key="3">
    <source>
        <dbReference type="Proteomes" id="UP000217790"/>
    </source>
</evidence>
<dbReference type="PANTHER" id="PTHR10982:SF21">
    <property type="entry name" value="FATTY ACID SYNTHASE SUBUNIT BETA"/>
    <property type="match status" value="1"/>
</dbReference>